<dbReference type="eggNOG" id="ENOG502RZ5X">
    <property type="taxonomic scope" value="Eukaryota"/>
</dbReference>
<dbReference type="GO" id="GO:0005634">
    <property type="term" value="C:nucleus"/>
    <property type="evidence" value="ECO:0000318"/>
    <property type="project" value="GO_Central"/>
</dbReference>
<organism evidence="3 4">
    <name type="scientific">Amborella trichopoda</name>
    <dbReference type="NCBI Taxonomy" id="13333"/>
    <lineage>
        <taxon>Eukaryota</taxon>
        <taxon>Viridiplantae</taxon>
        <taxon>Streptophyta</taxon>
        <taxon>Embryophyta</taxon>
        <taxon>Tracheophyta</taxon>
        <taxon>Spermatophyta</taxon>
        <taxon>Magnoliopsida</taxon>
        <taxon>Amborellales</taxon>
        <taxon>Amborellaceae</taxon>
        <taxon>Amborella</taxon>
    </lineage>
</organism>
<name>W1PPD1_AMBTC</name>
<feature type="region of interest" description="Disordered" evidence="2">
    <location>
        <begin position="55"/>
        <end position="76"/>
    </location>
</feature>
<dbReference type="Gramene" id="ERN09923">
    <property type="protein sequence ID" value="ERN09923"/>
    <property type="gene ID" value="AMTR_s00013p00177960"/>
</dbReference>
<reference evidence="4" key="1">
    <citation type="journal article" date="2013" name="Science">
        <title>The Amborella genome and the evolution of flowering plants.</title>
        <authorList>
            <consortium name="Amborella Genome Project"/>
        </authorList>
    </citation>
    <scope>NUCLEOTIDE SEQUENCE [LARGE SCALE GENOMIC DNA]</scope>
</reference>
<dbReference type="EMBL" id="KI392979">
    <property type="protein sequence ID" value="ERN09923.1"/>
    <property type="molecule type" value="Genomic_DNA"/>
</dbReference>
<dbReference type="PANTHER" id="PTHR34946:SF2">
    <property type="entry name" value="OS04G0386300 PROTEIN"/>
    <property type="match status" value="1"/>
</dbReference>
<evidence type="ECO:0000256" key="2">
    <source>
        <dbReference type="SAM" id="MobiDB-lite"/>
    </source>
</evidence>
<dbReference type="AlphaFoldDB" id="W1PPD1"/>
<dbReference type="GO" id="GO:0009630">
    <property type="term" value="P:gravitropism"/>
    <property type="evidence" value="ECO:0000318"/>
    <property type="project" value="GO_Central"/>
</dbReference>
<evidence type="ECO:0000256" key="1">
    <source>
        <dbReference type="SAM" id="Coils"/>
    </source>
</evidence>
<sequence>MDHRELQLLPGDTPTCWKSNSPAEVCGNSMEFSSNGTPDLQLSIGLQTTGPIFSGSPSPFSSNEFGNLRRSGGSEAEAVRRQAEEQRRLASAERAYAERAREMARREIQIAEREFTRARKMREKAHEEIEMAQRMREQATRRVDSSCMEITCHACRQQFRL</sequence>
<gene>
    <name evidence="3" type="ORF">AMTR_s00013p00177960</name>
</gene>
<dbReference type="HOGENOM" id="CLU_116922_0_0_1"/>
<dbReference type="OrthoDB" id="1900138at2759"/>
<evidence type="ECO:0000313" key="3">
    <source>
        <dbReference type="EMBL" id="ERN09923.1"/>
    </source>
</evidence>
<feature type="coiled-coil region" evidence="1">
    <location>
        <begin position="94"/>
        <end position="142"/>
    </location>
</feature>
<evidence type="ECO:0000313" key="4">
    <source>
        <dbReference type="Proteomes" id="UP000017836"/>
    </source>
</evidence>
<keyword evidence="4" id="KW-1185">Reference proteome</keyword>
<dbReference type="Proteomes" id="UP000017836">
    <property type="component" value="Unassembled WGS sequence"/>
</dbReference>
<dbReference type="OMA" id="YRSTTVM"/>
<keyword evidence="1" id="KW-0175">Coiled coil</keyword>
<feature type="compositionally biased region" description="Low complexity" evidence="2">
    <location>
        <begin position="55"/>
        <end position="66"/>
    </location>
</feature>
<proteinExistence type="predicted"/>
<protein>
    <submittedName>
        <fullName evidence="3">Uncharacterized protein</fullName>
    </submittedName>
</protein>
<dbReference type="PANTHER" id="PTHR34946">
    <property type="entry name" value="OS03G0310200 PROTEIN"/>
    <property type="match status" value="1"/>
</dbReference>
<accession>W1PPD1</accession>